<sequence>MGVAAMDDSNATPGILRRINSPNKHNNRIIAPVIKLLANATCQASSWHSRLLEPLASRMQLLYTGNIIPKTNATN</sequence>
<protein>
    <submittedName>
        <fullName evidence="2">Uncharacterized protein</fullName>
    </submittedName>
</protein>
<comment type="caution">
    <text evidence="2">The sequence shown here is derived from an EMBL/GenBank/DDBJ whole genome shotgun (WGS) entry which is preliminary data.</text>
</comment>
<gene>
    <name evidence="2" type="ORF">SMN809_LOCUS20718</name>
</gene>
<evidence type="ECO:0000313" key="2">
    <source>
        <dbReference type="EMBL" id="CAF4173906.1"/>
    </source>
</evidence>
<proteinExistence type="predicted"/>
<name>A0A8S2RLT2_9BILA</name>
<evidence type="ECO:0000256" key="1">
    <source>
        <dbReference type="SAM" id="MobiDB-lite"/>
    </source>
</evidence>
<accession>A0A8S2RLT2</accession>
<organism evidence="2 3">
    <name type="scientific">Rotaria magnacalcarata</name>
    <dbReference type="NCBI Taxonomy" id="392030"/>
    <lineage>
        <taxon>Eukaryota</taxon>
        <taxon>Metazoa</taxon>
        <taxon>Spiralia</taxon>
        <taxon>Gnathifera</taxon>
        <taxon>Rotifera</taxon>
        <taxon>Eurotatoria</taxon>
        <taxon>Bdelloidea</taxon>
        <taxon>Philodinida</taxon>
        <taxon>Philodinidae</taxon>
        <taxon>Rotaria</taxon>
    </lineage>
</organism>
<dbReference type="Proteomes" id="UP000676336">
    <property type="component" value="Unassembled WGS sequence"/>
</dbReference>
<dbReference type="EMBL" id="CAJOBI010013929">
    <property type="protein sequence ID" value="CAF4173906.1"/>
    <property type="molecule type" value="Genomic_DNA"/>
</dbReference>
<reference evidence="2" key="1">
    <citation type="submission" date="2021-02" db="EMBL/GenBank/DDBJ databases">
        <authorList>
            <person name="Nowell W R."/>
        </authorList>
    </citation>
    <scope>NUCLEOTIDE SEQUENCE</scope>
</reference>
<evidence type="ECO:0000313" key="3">
    <source>
        <dbReference type="Proteomes" id="UP000676336"/>
    </source>
</evidence>
<feature type="region of interest" description="Disordered" evidence="1">
    <location>
        <begin position="1"/>
        <end position="22"/>
    </location>
</feature>
<dbReference type="AlphaFoldDB" id="A0A8S2RLT2"/>